<proteinExistence type="predicted"/>
<evidence type="ECO:0000256" key="1">
    <source>
        <dbReference type="SAM" id="MobiDB-lite"/>
    </source>
</evidence>
<dbReference type="InterPro" id="IPR006461">
    <property type="entry name" value="PLAC_motif_containing"/>
</dbReference>
<feature type="compositionally biased region" description="Basic and acidic residues" evidence="1">
    <location>
        <begin position="20"/>
        <end position="30"/>
    </location>
</feature>
<dbReference type="NCBIfam" id="TIGR01571">
    <property type="entry name" value="A_thal_Cys_rich"/>
    <property type="match status" value="1"/>
</dbReference>
<dbReference type="PANTHER" id="PTHR15907">
    <property type="entry name" value="DUF614 FAMILY PROTEIN-RELATED"/>
    <property type="match status" value="1"/>
</dbReference>
<keyword evidence="3" id="KW-1185">Reference proteome</keyword>
<feature type="region of interest" description="Disordered" evidence="1">
    <location>
        <begin position="1"/>
        <end position="30"/>
    </location>
</feature>
<gene>
    <name evidence="2" type="ORF">B0T18DRAFT_330245</name>
</gene>
<dbReference type="AlphaFoldDB" id="A0AA40EPB6"/>
<name>A0AA40EPB6_9PEZI</name>
<evidence type="ECO:0000313" key="2">
    <source>
        <dbReference type="EMBL" id="KAK0743005.1"/>
    </source>
</evidence>
<dbReference type="Pfam" id="PF04749">
    <property type="entry name" value="PLAC8"/>
    <property type="match status" value="1"/>
</dbReference>
<evidence type="ECO:0000313" key="3">
    <source>
        <dbReference type="Proteomes" id="UP001172155"/>
    </source>
</evidence>
<protein>
    <submittedName>
        <fullName evidence="2">PLAC8 family-domain-containing protein</fullName>
    </submittedName>
</protein>
<dbReference type="EMBL" id="JAUKUD010000005">
    <property type="protein sequence ID" value="KAK0743005.1"/>
    <property type="molecule type" value="Genomic_DNA"/>
</dbReference>
<comment type="caution">
    <text evidence="2">The sequence shown here is derived from an EMBL/GenBank/DDBJ whole genome shotgun (WGS) entry which is preliminary data.</text>
</comment>
<reference evidence="2" key="1">
    <citation type="submission" date="2023-06" db="EMBL/GenBank/DDBJ databases">
        <title>Genome-scale phylogeny and comparative genomics of the fungal order Sordariales.</title>
        <authorList>
            <consortium name="Lawrence Berkeley National Laboratory"/>
            <person name="Hensen N."/>
            <person name="Bonometti L."/>
            <person name="Westerberg I."/>
            <person name="Brannstrom I.O."/>
            <person name="Guillou S."/>
            <person name="Cros-Aarteil S."/>
            <person name="Calhoun S."/>
            <person name="Haridas S."/>
            <person name="Kuo A."/>
            <person name="Mondo S."/>
            <person name="Pangilinan J."/>
            <person name="Riley R."/>
            <person name="LaButti K."/>
            <person name="Andreopoulos B."/>
            <person name="Lipzen A."/>
            <person name="Chen C."/>
            <person name="Yanf M."/>
            <person name="Daum C."/>
            <person name="Ng V."/>
            <person name="Clum A."/>
            <person name="Steindorff A."/>
            <person name="Ohm R."/>
            <person name="Martin F."/>
            <person name="Silar P."/>
            <person name="Natvig D."/>
            <person name="Lalanne C."/>
            <person name="Gautier V."/>
            <person name="Ament-velasquez S.L."/>
            <person name="Kruys A."/>
            <person name="Hutchinson M.I."/>
            <person name="Powell A.J."/>
            <person name="Barry K."/>
            <person name="Miller A.N."/>
            <person name="Grigoriev I.V."/>
            <person name="Debuchy R."/>
            <person name="Gladieux P."/>
            <person name="Thoren M.H."/>
            <person name="Johannesson H."/>
        </authorList>
    </citation>
    <scope>NUCLEOTIDE SEQUENCE</scope>
    <source>
        <strain evidence="2">SMH3187-1</strain>
    </source>
</reference>
<dbReference type="Proteomes" id="UP001172155">
    <property type="component" value="Unassembled WGS sequence"/>
</dbReference>
<accession>A0AA40EPB6</accession>
<sequence length="181" mass="19596">MSAPNGAHAAAGPQKPGPLTDRDADEWKARVNDVLARPSEHLNSKSPESSQPWINSLWGCFMPIDTCLITCCVPCVTFGKTHHRMRNNGNLNEFSPVNTSCLLLCGSAVVCLSVVPVAMQRADIRAKYNLEGNCISDLLLACCCGLCNMVQQDKEVADREKGGAVEEQYQAPGGMTYPVKQ</sequence>
<organism evidence="2 3">
    <name type="scientific">Schizothecium vesticola</name>
    <dbReference type="NCBI Taxonomy" id="314040"/>
    <lineage>
        <taxon>Eukaryota</taxon>
        <taxon>Fungi</taxon>
        <taxon>Dikarya</taxon>
        <taxon>Ascomycota</taxon>
        <taxon>Pezizomycotina</taxon>
        <taxon>Sordariomycetes</taxon>
        <taxon>Sordariomycetidae</taxon>
        <taxon>Sordariales</taxon>
        <taxon>Schizotheciaceae</taxon>
        <taxon>Schizothecium</taxon>
    </lineage>
</organism>